<proteinExistence type="predicted"/>
<name>A6JTZ3_RAT</name>
<gene>
    <name evidence="1" type="ORF">rCG_45866</name>
</gene>
<organism evidence="1 2">
    <name type="scientific">Rattus norvegicus</name>
    <name type="common">Rat</name>
    <dbReference type="NCBI Taxonomy" id="10116"/>
    <lineage>
        <taxon>Eukaryota</taxon>
        <taxon>Metazoa</taxon>
        <taxon>Chordata</taxon>
        <taxon>Craniata</taxon>
        <taxon>Vertebrata</taxon>
        <taxon>Euteleostomi</taxon>
        <taxon>Mammalia</taxon>
        <taxon>Eutheria</taxon>
        <taxon>Euarchontoglires</taxon>
        <taxon>Glires</taxon>
        <taxon>Rodentia</taxon>
        <taxon>Myomorpha</taxon>
        <taxon>Muroidea</taxon>
        <taxon>Muridae</taxon>
        <taxon>Murinae</taxon>
        <taxon>Rattus</taxon>
    </lineage>
</organism>
<evidence type="ECO:0000313" key="1">
    <source>
        <dbReference type="EMBL" id="EDL93304.1"/>
    </source>
</evidence>
<dbReference type="AlphaFoldDB" id="A6JTZ3"/>
<dbReference type="Proteomes" id="UP000234681">
    <property type="component" value="Chromosome 3"/>
</dbReference>
<protein>
    <submittedName>
        <fullName evidence="1">RCG45866</fullName>
    </submittedName>
</protein>
<evidence type="ECO:0000313" key="2">
    <source>
        <dbReference type="Proteomes" id="UP000234681"/>
    </source>
</evidence>
<dbReference type="EMBL" id="CH474001">
    <property type="protein sequence ID" value="EDL93304.1"/>
    <property type="molecule type" value="Genomic_DNA"/>
</dbReference>
<reference evidence="1 2" key="1">
    <citation type="submission" date="2005-09" db="EMBL/GenBank/DDBJ databases">
        <authorList>
            <person name="Mural R.J."/>
            <person name="Li P.W."/>
            <person name="Adams M.D."/>
            <person name="Amanatides P.G."/>
            <person name="Baden-Tillson H."/>
            <person name="Barnstead M."/>
            <person name="Chin S.H."/>
            <person name="Dew I."/>
            <person name="Evans C.A."/>
            <person name="Ferriera S."/>
            <person name="Flanigan M."/>
            <person name="Fosler C."/>
            <person name="Glodek A."/>
            <person name="Gu Z."/>
            <person name="Holt R.A."/>
            <person name="Jennings D."/>
            <person name="Kraft C.L."/>
            <person name="Lu F."/>
            <person name="Nguyen T."/>
            <person name="Nusskern D.R."/>
            <person name="Pfannkoch C.M."/>
            <person name="Sitter C."/>
            <person name="Sutton G.G."/>
            <person name="Venter J.C."/>
            <person name="Wang Z."/>
            <person name="Woodage T."/>
            <person name="Zheng X.H."/>
            <person name="Zhong F."/>
        </authorList>
    </citation>
    <scope>NUCLEOTIDE SEQUENCE [LARGE SCALE GENOMIC DNA]</scope>
    <source>
        <strain>BN</strain>
        <strain evidence="2">Sprague-Dawley</strain>
    </source>
</reference>
<sequence>MQETLRSRPARGYCVSFSSKTETFHLAGKGLKQVVNSEWLQEVPDSTQVLVAAKM</sequence>
<accession>A6JTZ3</accession>